<dbReference type="EMBL" id="PQXF01000006">
    <property type="protein sequence ID" value="PXF61355.1"/>
    <property type="molecule type" value="Genomic_DNA"/>
</dbReference>
<accession>A0AC61L4Y2</accession>
<name>A0AC61L4Y2_9EURY</name>
<comment type="caution">
    <text evidence="1">The sequence shown here is derived from an EMBL/GenBank/DDBJ whole genome shotgun (WGS) entry which is preliminary data.</text>
</comment>
<evidence type="ECO:0000313" key="2">
    <source>
        <dbReference type="Proteomes" id="UP000248329"/>
    </source>
</evidence>
<gene>
    <name evidence="1" type="ORF">C4B59_05245</name>
</gene>
<evidence type="ECO:0000313" key="1">
    <source>
        <dbReference type="EMBL" id="PXF61355.1"/>
    </source>
</evidence>
<proteinExistence type="predicted"/>
<reference evidence="1" key="1">
    <citation type="submission" date="2018-01" db="EMBL/GenBank/DDBJ databases">
        <authorList>
            <person name="Krukenberg V."/>
        </authorList>
    </citation>
    <scope>NUCLEOTIDE SEQUENCE</scope>
    <source>
        <strain evidence="1">E20ANME2</strain>
    </source>
</reference>
<organism evidence="1 2">
    <name type="scientific">Candidatus Methanogaster sp</name>
    <dbReference type="NCBI Taxonomy" id="3386292"/>
    <lineage>
        <taxon>Archaea</taxon>
        <taxon>Methanobacteriati</taxon>
        <taxon>Methanobacteriota</taxon>
        <taxon>Stenosarchaea group</taxon>
        <taxon>Methanomicrobia</taxon>
        <taxon>Methanosarcinales</taxon>
        <taxon>ANME-2 cluster</taxon>
        <taxon>Candidatus Methanogasteraceae</taxon>
        <taxon>Candidatus Methanogaster</taxon>
    </lineage>
</organism>
<feature type="non-terminal residue" evidence="1">
    <location>
        <position position="465"/>
    </location>
</feature>
<protein>
    <submittedName>
        <fullName evidence="1">Uncharacterized protein</fullName>
    </submittedName>
</protein>
<dbReference type="Proteomes" id="UP000248329">
    <property type="component" value="Unassembled WGS sequence"/>
</dbReference>
<sequence>MKDVEESPLSINQYFKEKRAPFSQAQYYLYKKILKEKGMEGLSDQRCEGNNLRFTDDMKNFVIGLLERNRSMTTTQVRNAIKNRFEITISNTTIKDFRRENDLSWVRRKSNPISIGESGAAEIPIALALGTGLIDAITDSIAHCVKDKKESGVFENSARLEKDHTDLRSKGKFTSEYNKSPSVSESRFKSLDEKIGSKRFAAMDIFSLSKHSILRRILALFSLPLVTTNGRAGSIDNPRGNALKYLCGVNYKASTIDKQIRELKYLRISDDLIEATARFWIDFWGSRNGSDNIFACYYIDGNTKALWSSKPCHKGKVTMLGRVMNCLEQVFIHDGQGHPIYFRTFNGHADLGKNSLGMMDKISEYLKDTTTLGDQITVNRILILDGGGNGVKTLRELSDSDYYFITILDSNQINDRKVKSVSKKKRYDFGDAYLVDCTIELEDSNEKGYIFETRAVQVHWDNGRT</sequence>